<comment type="function">
    <text evidence="10">Catalyzes the transfer of pyrophosphate from adenosine triphosphate (ATP) to 6-hydroxymethyl-7,8-dihydropterin, an enzymatic step in folate biosynthesis pathway.</text>
</comment>
<dbReference type="PANTHER" id="PTHR43071:SF1">
    <property type="entry name" value="2-AMINO-4-HYDROXY-6-HYDROXYMETHYLDIHYDROPTERIDINE PYROPHOSPHOKINASE"/>
    <property type="match status" value="1"/>
</dbReference>
<evidence type="ECO:0000256" key="3">
    <source>
        <dbReference type="ARBA" id="ARBA00013253"/>
    </source>
</evidence>
<dbReference type="EC" id="2.7.6.3" evidence="3"/>
<keyword evidence="8" id="KW-0067">ATP-binding</keyword>
<evidence type="ECO:0000256" key="11">
    <source>
        <dbReference type="ARBA" id="ARBA00029766"/>
    </source>
</evidence>
<dbReference type="GO" id="GO:0016301">
    <property type="term" value="F:kinase activity"/>
    <property type="evidence" value="ECO:0007669"/>
    <property type="project" value="UniProtKB-KW"/>
</dbReference>
<keyword evidence="7 13" id="KW-0418">Kinase</keyword>
<reference evidence="13 14" key="1">
    <citation type="submission" date="2018-02" db="EMBL/GenBank/DDBJ databases">
        <title>Insights into the biology of acidophilic members of the Acidiferrobacteraceae family derived from comparative genomic analyses.</title>
        <authorList>
            <person name="Issotta F."/>
            <person name="Thyssen C."/>
            <person name="Mena C."/>
            <person name="Moya A."/>
            <person name="Bellenberg S."/>
            <person name="Sproer C."/>
            <person name="Covarrubias P.C."/>
            <person name="Sand W."/>
            <person name="Quatrini R."/>
            <person name="Vera M."/>
        </authorList>
    </citation>
    <scope>NUCLEOTIDE SEQUENCE [LARGE SCALE GENOMIC DNA]</scope>
    <source>
        <strain evidence="14">m-1</strain>
    </source>
</reference>
<dbReference type="UniPathway" id="UPA00077">
    <property type="reaction ID" value="UER00155"/>
</dbReference>
<dbReference type="Gene3D" id="3.30.70.560">
    <property type="entry name" value="7,8-Dihydro-6-hydroxymethylpterin-pyrophosphokinase HPPK"/>
    <property type="match status" value="1"/>
</dbReference>
<evidence type="ECO:0000256" key="2">
    <source>
        <dbReference type="ARBA" id="ARBA00005810"/>
    </source>
</evidence>
<dbReference type="NCBIfam" id="TIGR01498">
    <property type="entry name" value="folK"/>
    <property type="match status" value="1"/>
</dbReference>
<keyword evidence="6" id="KW-0547">Nucleotide-binding</keyword>
<dbReference type="Pfam" id="PF01288">
    <property type="entry name" value="HPPK"/>
    <property type="match status" value="1"/>
</dbReference>
<dbReference type="InterPro" id="IPR035907">
    <property type="entry name" value="Hppk_sf"/>
</dbReference>
<evidence type="ECO:0000256" key="12">
    <source>
        <dbReference type="ARBA" id="ARBA00033413"/>
    </source>
</evidence>
<keyword evidence="5" id="KW-0808">Transferase</keyword>
<evidence type="ECO:0000256" key="10">
    <source>
        <dbReference type="ARBA" id="ARBA00029409"/>
    </source>
</evidence>
<evidence type="ECO:0000256" key="4">
    <source>
        <dbReference type="ARBA" id="ARBA00016218"/>
    </source>
</evidence>
<organism evidence="13 14">
    <name type="scientific">Acidiferrobacter thiooxydans</name>
    <dbReference type="NCBI Taxonomy" id="163359"/>
    <lineage>
        <taxon>Bacteria</taxon>
        <taxon>Pseudomonadati</taxon>
        <taxon>Pseudomonadota</taxon>
        <taxon>Gammaproteobacteria</taxon>
        <taxon>Acidiferrobacterales</taxon>
        <taxon>Acidiferrobacteraceae</taxon>
        <taxon>Acidiferrobacter</taxon>
    </lineage>
</organism>
<gene>
    <name evidence="13" type="primary">folK</name>
    <name evidence="13" type="ORF">C4900_04615</name>
</gene>
<dbReference type="GO" id="GO:0005524">
    <property type="term" value="F:ATP binding"/>
    <property type="evidence" value="ECO:0007669"/>
    <property type="project" value="UniProtKB-KW"/>
</dbReference>
<dbReference type="CDD" id="cd00483">
    <property type="entry name" value="HPPK"/>
    <property type="match status" value="1"/>
</dbReference>
<evidence type="ECO:0000256" key="7">
    <source>
        <dbReference type="ARBA" id="ARBA00022777"/>
    </source>
</evidence>
<evidence type="ECO:0000313" key="13">
    <source>
        <dbReference type="EMBL" id="RCN59030.1"/>
    </source>
</evidence>
<name>A0A1C2G0I2_9GAMM</name>
<sequence>MPPAVDAIVGLGGNLGETAAILGRARHALSGLPQTTLVAASSLYRTAPIGGQRQPDYLNAVCRLQTALTPEGLADALFAIERRLGRVRTGVRNEPRAIDIDLLYYEGVIREDPTLRLPHPRLQERAFVLYPWREIMPDFRIPGLGALADLGQAVCDQRVERLDRQW</sequence>
<comment type="caution">
    <text evidence="13">The sequence shown here is derived from an EMBL/GenBank/DDBJ whole genome shotgun (WGS) entry which is preliminary data.</text>
</comment>
<dbReference type="STRING" id="163359.A9R16_13850"/>
<dbReference type="SUPFAM" id="SSF55083">
    <property type="entry name" value="6-hydroxymethyl-7,8-dihydropterin pyrophosphokinase, HPPK"/>
    <property type="match status" value="1"/>
</dbReference>
<protein>
    <recommendedName>
        <fullName evidence="4">2-amino-4-hydroxy-6-hydroxymethyldihydropteridine pyrophosphokinase</fullName>
        <ecNumber evidence="3">2.7.6.3</ecNumber>
    </recommendedName>
    <alternativeName>
        <fullName evidence="11">6-hydroxymethyl-7,8-dihydropterin pyrophosphokinase</fullName>
    </alternativeName>
    <alternativeName>
        <fullName evidence="12">7,8-dihydro-6-hydroxymethylpterin-pyrophosphokinase</fullName>
    </alternativeName>
</protein>
<comment type="pathway">
    <text evidence="1">Cofactor biosynthesis; tetrahydrofolate biosynthesis; 2-amino-4-hydroxy-6-hydroxymethyl-7,8-dihydropteridine diphosphate from 7,8-dihydroneopterin triphosphate: step 4/4.</text>
</comment>
<evidence type="ECO:0000256" key="9">
    <source>
        <dbReference type="ARBA" id="ARBA00022909"/>
    </source>
</evidence>
<dbReference type="PANTHER" id="PTHR43071">
    <property type="entry name" value="2-AMINO-4-HYDROXY-6-HYDROXYMETHYLDIHYDROPTERIDINE PYROPHOSPHOKINASE"/>
    <property type="match status" value="1"/>
</dbReference>
<dbReference type="AlphaFoldDB" id="A0A1C2G0I2"/>
<dbReference type="GO" id="GO:0003848">
    <property type="term" value="F:2-amino-4-hydroxy-6-hydroxymethyldihydropteridine diphosphokinase activity"/>
    <property type="evidence" value="ECO:0007669"/>
    <property type="project" value="UniProtKB-EC"/>
</dbReference>
<evidence type="ECO:0000256" key="6">
    <source>
        <dbReference type="ARBA" id="ARBA00022741"/>
    </source>
</evidence>
<accession>A0A1C2G0I2</accession>
<dbReference type="GO" id="GO:0046654">
    <property type="term" value="P:tetrahydrofolate biosynthetic process"/>
    <property type="evidence" value="ECO:0007669"/>
    <property type="project" value="UniProtKB-UniPathway"/>
</dbReference>
<evidence type="ECO:0000256" key="1">
    <source>
        <dbReference type="ARBA" id="ARBA00005051"/>
    </source>
</evidence>
<comment type="similarity">
    <text evidence="2">Belongs to the HPPK family.</text>
</comment>
<evidence type="ECO:0000256" key="5">
    <source>
        <dbReference type="ARBA" id="ARBA00022679"/>
    </source>
</evidence>
<evidence type="ECO:0000313" key="14">
    <source>
        <dbReference type="Proteomes" id="UP000253250"/>
    </source>
</evidence>
<dbReference type="EMBL" id="PSYR01000001">
    <property type="protein sequence ID" value="RCN59030.1"/>
    <property type="molecule type" value="Genomic_DNA"/>
</dbReference>
<keyword evidence="9" id="KW-0289">Folate biosynthesis</keyword>
<dbReference type="RefSeq" id="WP_065971128.1">
    <property type="nucleotide sequence ID" value="NZ_CP080624.1"/>
</dbReference>
<keyword evidence="14" id="KW-1185">Reference proteome</keyword>
<dbReference type="InterPro" id="IPR000550">
    <property type="entry name" value="Hppk"/>
</dbReference>
<dbReference type="GO" id="GO:0046656">
    <property type="term" value="P:folic acid biosynthetic process"/>
    <property type="evidence" value="ECO:0007669"/>
    <property type="project" value="UniProtKB-KW"/>
</dbReference>
<evidence type="ECO:0000256" key="8">
    <source>
        <dbReference type="ARBA" id="ARBA00022840"/>
    </source>
</evidence>
<dbReference type="Proteomes" id="UP000253250">
    <property type="component" value="Unassembled WGS sequence"/>
</dbReference>
<proteinExistence type="inferred from homology"/>
<dbReference type="OrthoDB" id="9808041at2"/>